<evidence type="ECO:0000259" key="2">
    <source>
        <dbReference type="Pfam" id="PF13478"/>
    </source>
</evidence>
<evidence type="ECO:0000259" key="1">
    <source>
        <dbReference type="Pfam" id="PF02625"/>
    </source>
</evidence>
<dbReference type="EC" id="1.17.1.4" evidence="3"/>
<dbReference type="AlphaFoldDB" id="A0A1E3L9A7"/>
<feature type="domain" description="XdhC Rossmann" evidence="2">
    <location>
        <begin position="182"/>
        <end position="316"/>
    </location>
</feature>
<organism evidence="3 4">
    <name type="scientific">Paenibacillus nuruki</name>
    <dbReference type="NCBI Taxonomy" id="1886670"/>
    <lineage>
        <taxon>Bacteria</taxon>
        <taxon>Bacillati</taxon>
        <taxon>Bacillota</taxon>
        <taxon>Bacilli</taxon>
        <taxon>Bacillales</taxon>
        <taxon>Paenibacillaceae</taxon>
        <taxon>Paenibacillus</taxon>
    </lineage>
</organism>
<dbReference type="InterPro" id="IPR052698">
    <property type="entry name" value="MoCofactor_Util/Proc"/>
</dbReference>
<dbReference type="STRING" id="1886670.PTI45_00909"/>
<proteinExistence type="predicted"/>
<dbReference type="EMBL" id="MDER01000029">
    <property type="protein sequence ID" value="ODP29755.1"/>
    <property type="molecule type" value="Genomic_DNA"/>
</dbReference>
<dbReference type="InterPro" id="IPR027051">
    <property type="entry name" value="XdhC_Rossmann_dom"/>
</dbReference>
<comment type="caution">
    <text evidence="3">The sequence shown here is derived from an EMBL/GenBank/DDBJ whole genome shotgun (WGS) entry which is preliminary data.</text>
</comment>
<sequence>MDMKDLCTIALSQHQQHMRTVLATVVHVEGHAYRKEGVSMILTADGQQFGSISPGCLESDLVARVDAVWNSSQVYVVEYDMRPADDLSWGENIGCGGLLNILLEPVRGSFLNVITELHTRLNQGENVLLTRSFQNNGDQIDYQLSHQPLMLAHNADLSTVQVPSSEKEQYTFVRTYRPKPRLILIGAGDDSKLVHSLAQVAGFDVVIGDWREGLCTNERFPGATCVVGFPQSLYEQIQPGEQDYVILMSHNFPREREWIELMIDQDCAYLGIMGSKERTRRLLDQLPAYANIHSPVGLSIGADGPDEIAISIVAELIAVKRGRVLVPRKEVTNEHYRISAYGG</sequence>
<dbReference type="Proteomes" id="UP000094578">
    <property type="component" value="Unassembled WGS sequence"/>
</dbReference>
<name>A0A1E3L9A7_9BACL</name>
<evidence type="ECO:0000313" key="3">
    <source>
        <dbReference type="EMBL" id="ODP29755.1"/>
    </source>
</evidence>
<dbReference type="GO" id="GO:0004854">
    <property type="term" value="F:xanthine dehydrogenase activity"/>
    <property type="evidence" value="ECO:0007669"/>
    <property type="project" value="UniProtKB-EC"/>
</dbReference>
<dbReference type="PATRIC" id="fig|1886670.3.peg.930"/>
<gene>
    <name evidence="3" type="primary">ygeS</name>
    <name evidence="3" type="ORF">PTI45_00909</name>
</gene>
<keyword evidence="4" id="KW-1185">Reference proteome</keyword>
<dbReference type="PANTHER" id="PTHR30388">
    <property type="entry name" value="ALDEHYDE OXIDOREDUCTASE MOLYBDENUM COFACTOR ASSEMBLY PROTEIN"/>
    <property type="match status" value="1"/>
</dbReference>
<evidence type="ECO:0000313" key="4">
    <source>
        <dbReference type="Proteomes" id="UP000094578"/>
    </source>
</evidence>
<reference evidence="3 4" key="1">
    <citation type="submission" date="2016-08" db="EMBL/GenBank/DDBJ databases">
        <title>Genome sequencing of Paenibacillus sp. TI45-13ar, isolated from Korean traditional nuruk.</title>
        <authorList>
            <person name="Kim S.-J."/>
        </authorList>
    </citation>
    <scope>NUCLEOTIDE SEQUENCE [LARGE SCALE GENOMIC DNA]</scope>
    <source>
        <strain evidence="3 4">TI45-13ar</strain>
    </source>
</reference>
<accession>A0A1E3L9A7</accession>
<feature type="domain" description="XdhC- CoxI" evidence="1">
    <location>
        <begin position="15"/>
        <end position="80"/>
    </location>
</feature>
<dbReference type="PANTHER" id="PTHR30388:SF6">
    <property type="entry name" value="XANTHINE DEHYDROGENASE SUBUNIT A-RELATED"/>
    <property type="match status" value="1"/>
</dbReference>
<dbReference type="Gene3D" id="3.40.50.720">
    <property type="entry name" value="NAD(P)-binding Rossmann-like Domain"/>
    <property type="match status" value="1"/>
</dbReference>
<dbReference type="Pfam" id="PF02625">
    <property type="entry name" value="XdhC_CoxI"/>
    <property type="match status" value="1"/>
</dbReference>
<keyword evidence="3" id="KW-0560">Oxidoreductase</keyword>
<dbReference type="RefSeq" id="WP_069326356.1">
    <property type="nucleotide sequence ID" value="NZ_MDER01000029.1"/>
</dbReference>
<protein>
    <submittedName>
        <fullName evidence="3">Xanthine dehydrogenase</fullName>
        <ecNumber evidence="3">1.17.1.4</ecNumber>
    </submittedName>
</protein>
<dbReference type="Pfam" id="PF13478">
    <property type="entry name" value="XdhC_C"/>
    <property type="match status" value="1"/>
</dbReference>
<dbReference type="InterPro" id="IPR003777">
    <property type="entry name" value="XdhC_CoxI"/>
</dbReference>